<reference evidence="1" key="1">
    <citation type="submission" date="2020-11" db="EMBL/GenBank/DDBJ databases">
        <authorList>
            <consortium name="DOE Joint Genome Institute"/>
            <person name="Ahrendt S."/>
            <person name="Riley R."/>
            <person name="Andreopoulos W."/>
            <person name="Labutti K."/>
            <person name="Pangilinan J."/>
            <person name="Ruiz-Duenas F.J."/>
            <person name="Barrasa J.M."/>
            <person name="Sanchez-Garcia M."/>
            <person name="Camarero S."/>
            <person name="Miyauchi S."/>
            <person name="Serrano A."/>
            <person name="Linde D."/>
            <person name="Babiker R."/>
            <person name="Drula E."/>
            <person name="Ayuso-Fernandez I."/>
            <person name="Pacheco R."/>
            <person name="Padilla G."/>
            <person name="Ferreira P."/>
            <person name="Barriuso J."/>
            <person name="Kellner H."/>
            <person name="Castanera R."/>
            <person name="Alfaro M."/>
            <person name="Ramirez L."/>
            <person name="Pisabarro A.G."/>
            <person name="Kuo A."/>
            <person name="Tritt A."/>
            <person name="Lipzen A."/>
            <person name="He G."/>
            <person name="Yan M."/>
            <person name="Ng V."/>
            <person name="Cullen D."/>
            <person name="Martin F."/>
            <person name="Rosso M.-N."/>
            <person name="Henrissat B."/>
            <person name="Hibbett D."/>
            <person name="Martinez A.T."/>
            <person name="Grigoriev I.V."/>
        </authorList>
    </citation>
    <scope>NUCLEOTIDE SEQUENCE</scope>
    <source>
        <strain evidence="1">ATCC 90797</strain>
    </source>
</reference>
<evidence type="ECO:0000313" key="2">
    <source>
        <dbReference type="Proteomes" id="UP000807025"/>
    </source>
</evidence>
<evidence type="ECO:0000313" key="1">
    <source>
        <dbReference type="EMBL" id="KAF9502389.1"/>
    </source>
</evidence>
<protein>
    <submittedName>
        <fullName evidence="1">Uncharacterized protein</fullName>
    </submittedName>
</protein>
<keyword evidence="2" id="KW-1185">Reference proteome</keyword>
<name>A0A9P6DKJ5_PLEER</name>
<gene>
    <name evidence="1" type="ORF">BDN71DRAFT_37756</name>
</gene>
<comment type="caution">
    <text evidence="1">The sequence shown here is derived from an EMBL/GenBank/DDBJ whole genome shotgun (WGS) entry which is preliminary data.</text>
</comment>
<proteinExistence type="predicted"/>
<dbReference type="EMBL" id="MU154521">
    <property type="protein sequence ID" value="KAF9502389.1"/>
    <property type="molecule type" value="Genomic_DNA"/>
</dbReference>
<dbReference type="AlphaFoldDB" id="A0A9P6DKJ5"/>
<sequence length="111" mass="11994">MCLHKIADSRSEWGDIQASLSLVIANIRTKYLDAAPSEQILDQSVSSYLLRVQNLLATFLQPPPAFIPYADGEKFGGLLPQGVPSTDKQFQPAFSIATPSTRFGLLLVGGS</sequence>
<organism evidence="1 2">
    <name type="scientific">Pleurotus eryngii</name>
    <name type="common">Boletus of the steppes</name>
    <dbReference type="NCBI Taxonomy" id="5323"/>
    <lineage>
        <taxon>Eukaryota</taxon>
        <taxon>Fungi</taxon>
        <taxon>Dikarya</taxon>
        <taxon>Basidiomycota</taxon>
        <taxon>Agaricomycotina</taxon>
        <taxon>Agaricomycetes</taxon>
        <taxon>Agaricomycetidae</taxon>
        <taxon>Agaricales</taxon>
        <taxon>Pleurotineae</taxon>
        <taxon>Pleurotaceae</taxon>
        <taxon>Pleurotus</taxon>
    </lineage>
</organism>
<accession>A0A9P6DKJ5</accession>
<dbReference type="Proteomes" id="UP000807025">
    <property type="component" value="Unassembled WGS sequence"/>
</dbReference>